<dbReference type="Gene3D" id="3.40.50.300">
    <property type="entry name" value="P-loop containing nucleotide triphosphate hydrolases"/>
    <property type="match status" value="1"/>
</dbReference>
<dbReference type="CDD" id="cd19481">
    <property type="entry name" value="RecA-like_protease"/>
    <property type="match status" value="1"/>
</dbReference>
<evidence type="ECO:0000313" key="3">
    <source>
        <dbReference type="EMBL" id="TXI35861.1"/>
    </source>
</evidence>
<evidence type="ECO:0000313" key="4">
    <source>
        <dbReference type="Proteomes" id="UP000321110"/>
    </source>
</evidence>
<dbReference type="GO" id="GO:0016887">
    <property type="term" value="F:ATP hydrolysis activity"/>
    <property type="evidence" value="ECO:0007669"/>
    <property type="project" value="InterPro"/>
</dbReference>
<comment type="similarity">
    <text evidence="1">Belongs to the AAA ATPase family.</text>
</comment>
<dbReference type="AlphaFoldDB" id="A0A5C7WCR1"/>
<protein>
    <submittedName>
        <fullName evidence="3">AAA family ATPase</fullName>
    </submittedName>
</protein>
<dbReference type="EMBL" id="SSFO01000011">
    <property type="protein sequence ID" value="TXI35861.1"/>
    <property type="molecule type" value="Genomic_DNA"/>
</dbReference>
<name>A0A5C7WCR1_AQUAC</name>
<dbReference type="InterPro" id="IPR003959">
    <property type="entry name" value="ATPase_AAA_core"/>
</dbReference>
<gene>
    <name evidence="3" type="ORF">E6Q69_00585</name>
</gene>
<sequence length="257" mass="28738">MVDATLEAQGFARLAHGRNQSLPSFYSPQLSNADVDLQQLLDGLRLHAEARMCFYGPPGTGKTAFAHWLARELGRPLLTHRASDLISPYVGLTEKNLARAFSQARDDQAVLLLDEVDSFLQDRRNARHSWEVSAVNEMLTQMESYPGLFIASTNLMGNLDEASLRRFDLKIGFGYLTTSQTVQLLEEHLQQLSLAPPNELKLTELLKNSRLTPGDFALLARRARFKAFTDSTQYIEALLAESALKSHSPKQPIGFIH</sequence>
<proteinExistence type="inferred from homology"/>
<dbReference type="SMART" id="SM00382">
    <property type="entry name" value="AAA"/>
    <property type="match status" value="1"/>
</dbReference>
<dbReference type="PANTHER" id="PTHR23074:SF17">
    <property type="entry name" value="FIDGETIN-LIKE PROTEIN 1"/>
    <property type="match status" value="1"/>
</dbReference>
<dbReference type="Proteomes" id="UP000321110">
    <property type="component" value="Unassembled WGS sequence"/>
</dbReference>
<evidence type="ECO:0000256" key="1">
    <source>
        <dbReference type="ARBA" id="ARBA00006914"/>
    </source>
</evidence>
<dbReference type="InterPro" id="IPR003593">
    <property type="entry name" value="AAA+_ATPase"/>
</dbReference>
<dbReference type="InterPro" id="IPR027417">
    <property type="entry name" value="P-loop_NTPase"/>
</dbReference>
<dbReference type="Pfam" id="PF00004">
    <property type="entry name" value="AAA"/>
    <property type="match status" value="1"/>
</dbReference>
<accession>A0A5C7WCR1</accession>
<reference evidence="3 4" key="1">
    <citation type="submission" date="2018-09" db="EMBL/GenBank/DDBJ databases">
        <title>Metagenome Assembled Genomes from an Advanced Water Purification Facility.</title>
        <authorList>
            <person name="Stamps B.W."/>
            <person name="Spear J.R."/>
        </authorList>
    </citation>
    <scope>NUCLEOTIDE SEQUENCE [LARGE SCALE GENOMIC DNA]</scope>
    <source>
        <strain evidence="3">Bin_52_1</strain>
    </source>
</reference>
<comment type="caution">
    <text evidence="3">The sequence shown here is derived from an EMBL/GenBank/DDBJ whole genome shotgun (WGS) entry which is preliminary data.</text>
</comment>
<dbReference type="GO" id="GO:0005524">
    <property type="term" value="F:ATP binding"/>
    <property type="evidence" value="ECO:0007669"/>
    <property type="project" value="InterPro"/>
</dbReference>
<dbReference type="InterPro" id="IPR050304">
    <property type="entry name" value="MT-severing_AAA_ATPase"/>
</dbReference>
<feature type="domain" description="AAA+ ATPase" evidence="2">
    <location>
        <begin position="48"/>
        <end position="177"/>
    </location>
</feature>
<evidence type="ECO:0000259" key="2">
    <source>
        <dbReference type="SMART" id="SM00382"/>
    </source>
</evidence>
<dbReference type="PANTHER" id="PTHR23074">
    <property type="entry name" value="AAA DOMAIN-CONTAINING"/>
    <property type="match status" value="1"/>
</dbReference>
<organism evidence="3 4">
    <name type="scientific">Aquipseudomonas alcaligenes</name>
    <name type="common">Pseudomonas alcaligenes</name>
    <dbReference type="NCBI Taxonomy" id="43263"/>
    <lineage>
        <taxon>Bacteria</taxon>
        <taxon>Pseudomonadati</taxon>
        <taxon>Pseudomonadota</taxon>
        <taxon>Gammaproteobacteria</taxon>
        <taxon>Pseudomonadales</taxon>
        <taxon>Pseudomonadaceae</taxon>
        <taxon>Aquipseudomonas</taxon>
    </lineage>
</organism>
<dbReference type="SUPFAM" id="SSF52540">
    <property type="entry name" value="P-loop containing nucleoside triphosphate hydrolases"/>
    <property type="match status" value="1"/>
</dbReference>